<dbReference type="OrthoDB" id="9808944at2"/>
<dbReference type="EMBL" id="FNPF01000001">
    <property type="protein sequence ID" value="SDX82719.1"/>
    <property type="molecule type" value="Genomic_DNA"/>
</dbReference>
<dbReference type="Proteomes" id="UP000199286">
    <property type="component" value="Unassembled WGS sequence"/>
</dbReference>
<dbReference type="NCBIfam" id="NF009435">
    <property type="entry name" value="PRK12794.1"/>
    <property type="match status" value="1"/>
</dbReference>
<name>A0A1H3EXL9_9RHOB</name>
<protein>
    <submittedName>
        <fullName evidence="1">Flagellar protein FlaF</fullName>
    </submittedName>
</protein>
<evidence type="ECO:0000313" key="2">
    <source>
        <dbReference type="Proteomes" id="UP000199286"/>
    </source>
</evidence>
<evidence type="ECO:0000313" key="1">
    <source>
        <dbReference type="EMBL" id="SDX82719.1"/>
    </source>
</evidence>
<gene>
    <name evidence="1" type="ORF">SAMN05444340_10119</name>
</gene>
<dbReference type="InterPro" id="IPR010845">
    <property type="entry name" value="FlaF"/>
</dbReference>
<organism evidence="1 2">
    <name type="scientific">Citreimonas salinaria</name>
    <dbReference type="NCBI Taxonomy" id="321339"/>
    <lineage>
        <taxon>Bacteria</taxon>
        <taxon>Pseudomonadati</taxon>
        <taxon>Pseudomonadota</taxon>
        <taxon>Alphaproteobacteria</taxon>
        <taxon>Rhodobacterales</taxon>
        <taxon>Roseobacteraceae</taxon>
        <taxon>Citreimonas</taxon>
    </lineage>
</organism>
<proteinExistence type="predicted"/>
<dbReference type="GO" id="GO:0044781">
    <property type="term" value="P:bacterial-type flagellum organization"/>
    <property type="evidence" value="ECO:0007669"/>
    <property type="project" value="InterPro"/>
</dbReference>
<keyword evidence="2" id="KW-1185">Reference proteome</keyword>
<keyword evidence="1" id="KW-0969">Cilium</keyword>
<dbReference type="Pfam" id="PF07309">
    <property type="entry name" value="FlaF"/>
    <property type="match status" value="1"/>
</dbReference>
<sequence>MNAHTLAQNAYVQTSSSTRTDRDTEYRVLARISHRLRAAAQEKGPKAFPKLAEALVENRTLWDTFAVDVAHPENGLPKELRAQIFALAQFVNAHTGKVLAREAKVGPLLEVNAAILKGLSAKGRTR</sequence>
<dbReference type="RefSeq" id="WP_089877393.1">
    <property type="nucleotide sequence ID" value="NZ_FNPF01000001.1"/>
</dbReference>
<accession>A0A1H3EXL9</accession>
<dbReference type="AlphaFoldDB" id="A0A1H3EXL9"/>
<keyword evidence="1" id="KW-0282">Flagellum</keyword>
<reference evidence="1 2" key="1">
    <citation type="submission" date="2016-10" db="EMBL/GenBank/DDBJ databases">
        <authorList>
            <person name="de Groot N.N."/>
        </authorList>
    </citation>
    <scope>NUCLEOTIDE SEQUENCE [LARGE SCALE GENOMIC DNA]</scope>
    <source>
        <strain evidence="1 2">DSM 26880</strain>
    </source>
</reference>
<keyword evidence="1" id="KW-0966">Cell projection</keyword>
<dbReference type="STRING" id="321339.SAMN05444340_10119"/>